<keyword evidence="2" id="KW-0328">Glycosyltransferase</keyword>
<evidence type="ECO:0000256" key="2">
    <source>
        <dbReference type="ARBA" id="ARBA00022676"/>
    </source>
</evidence>
<dbReference type="Gene3D" id="3.90.550.10">
    <property type="entry name" value="Spore Coat Polysaccharide Biosynthesis Protein SpsA, Chain A"/>
    <property type="match status" value="1"/>
</dbReference>
<dbReference type="PANTHER" id="PTHR43179:SF12">
    <property type="entry name" value="GALACTOFURANOSYLTRANSFERASE GLFT2"/>
    <property type="match status" value="1"/>
</dbReference>
<sequence>MQSIAILLTVHNRKDKTLECLKRLYNQDSLNNYLIEIYLTNDACTDGTTESIMQLYPKVHIINGNGNLFWNRGMHTAWEEAAKNHYDFYLWLNDDTFVYSNMLTSLLQAAKEKGNEAIIVGATQSIDHQTTTYGGRLENGEIQKPNGELVSIHHFNGNIVLIPHYVYDKIGNLDYHFTHSKGDFDYGLRAGKVGIKMFQVGKYLGECEQHKELDTWCNPKVPLKRRWEMLHRPNGMPPKETFYFEKRHINLWIAIIHYFTIYIRCIIPQLWIIRSGKKQKH</sequence>
<feature type="transmembrane region" description="Helical" evidence="4">
    <location>
        <begin position="251"/>
        <end position="273"/>
    </location>
</feature>
<organism evidence="6 7">
    <name type="scientific">Phocaeicola coprophilus</name>
    <dbReference type="NCBI Taxonomy" id="387090"/>
    <lineage>
        <taxon>Bacteria</taxon>
        <taxon>Pseudomonadati</taxon>
        <taxon>Bacteroidota</taxon>
        <taxon>Bacteroidia</taxon>
        <taxon>Bacteroidales</taxon>
        <taxon>Bacteroidaceae</taxon>
        <taxon>Phocaeicola</taxon>
    </lineage>
</organism>
<dbReference type="EMBL" id="QSFT01000016">
    <property type="protein sequence ID" value="RHA75404.1"/>
    <property type="molecule type" value="Genomic_DNA"/>
</dbReference>
<dbReference type="SUPFAM" id="SSF53448">
    <property type="entry name" value="Nucleotide-diphospho-sugar transferases"/>
    <property type="match status" value="1"/>
</dbReference>
<keyword evidence="4" id="KW-1133">Transmembrane helix</keyword>
<evidence type="ECO:0000313" key="7">
    <source>
        <dbReference type="Proteomes" id="UP000283855"/>
    </source>
</evidence>
<dbReference type="InterPro" id="IPR029044">
    <property type="entry name" value="Nucleotide-diphossugar_trans"/>
</dbReference>
<keyword evidence="4" id="KW-0812">Transmembrane</keyword>
<dbReference type="AlphaFoldDB" id="A0A413SZJ3"/>
<dbReference type="GO" id="GO:0016757">
    <property type="term" value="F:glycosyltransferase activity"/>
    <property type="evidence" value="ECO:0007669"/>
    <property type="project" value="UniProtKB-KW"/>
</dbReference>
<accession>A0A413SZJ3</accession>
<evidence type="ECO:0000256" key="1">
    <source>
        <dbReference type="ARBA" id="ARBA00006739"/>
    </source>
</evidence>
<comment type="similarity">
    <text evidence="1">Belongs to the glycosyltransferase 2 family.</text>
</comment>
<evidence type="ECO:0000259" key="5">
    <source>
        <dbReference type="Pfam" id="PF00535"/>
    </source>
</evidence>
<gene>
    <name evidence="6" type="ORF">DW921_08805</name>
</gene>
<name>A0A413SZJ3_9BACT</name>
<evidence type="ECO:0000256" key="4">
    <source>
        <dbReference type="SAM" id="Phobius"/>
    </source>
</evidence>
<dbReference type="Proteomes" id="UP000283855">
    <property type="component" value="Unassembled WGS sequence"/>
</dbReference>
<feature type="domain" description="Glycosyltransferase 2-like" evidence="5">
    <location>
        <begin position="6"/>
        <end position="136"/>
    </location>
</feature>
<protein>
    <submittedName>
        <fullName evidence="6">Glycosyltransferase family 2 protein</fullName>
    </submittedName>
</protein>
<dbReference type="PANTHER" id="PTHR43179">
    <property type="entry name" value="RHAMNOSYLTRANSFERASE WBBL"/>
    <property type="match status" value="1"/>
</dbReference>
<proteinExistence type="inferred from homology"/>
<dbReference type="RefSeq" id="WP_118400500.1">
    <property type="nucleotide sequence ID" value="NZ_CABJGD010000016.1"/>
</dbReference>
<comment type="caution">
    <text evidence="6">The sequence shown here is derived from an EMBL/GenBank/DDBJ whole genome shotgun (WGS) entry which is preliminary data.</text>
</comment>
<evidence type="ECO:0000313" key="6">
    <source>
        <dbReference type="EMBL" id="RHA75404.1"/>
    </source>
</evidence>
<keyword evidence="3 6" id="KW-0808">Transferase</keyword>
<dbReference type="InterPro" id="IPR001173">
    <property type="entry name" value="Glyco_trans_2-like"/>
</dbReference>
<evidence type="ECO:0000256" key="3">
    <source>
        <dbReference type="ARBA" id="ARBA00022679"/>
    </source>
</evidence>
<reference evidence="6 7" key="1">
    <citation type="submission" date="2018-08" db="EMBL/GenBank/DDBJ databases">
        <title>A genome reference for cultivated species of the human gut microbiota.</title>
        <authorList>
            <person name="Zou Y."/>
            <person name="Xue W."/>
            <person name="Luo G."/>
        </authorList>
    </citation>
    <scope>NUCLEOTIDE SEQUENCE [LARGE SCALE GENOMIC DNA]</scope>
    <source>
        <strain evidence="6 7">AM42-38</strain>
    </source>
</reference>
<keyword evidence="4" id="KW-0472">Membrane</keyword>
<dbReference type="Pfam" id="PF00535">
    <property type="entry name" value="Glycos_transf_2"/>
    <property type="match status" value="1"/>
</dbReference>